<dbReference type="InterPro" id="IPR036388">
    <property type="entry name" value="WH-like_DNA-bd_sf"/>
</dbReference>
<dbReference type="SUPFAM" id="SSF46785">
    <property type="entry name" value="Winged helix' DNA-binding domain"/>
    <property type="match status" value="1"/>
</dbReference>
<evidence type="ECO:0000313" key="4">
    <source>
        <dbReference type="Proteomes" id="UP000191686"/>
    </source>
</evidence>
<dbReference type="RefSeq" id="WP_242610638.1">
    <property type="nucleotide sequence ID" value="NZ_CAJPCR010000040.1"/>
</dbReference>
<evidence type="ECO:0000259" key="2">
    <source>
        <dbReference type="Pfam" id="PF01051"/>
    </source>
</evidence>
<organism evidence="3 4">
    <name type="scientific">Burkholderia cenocepacia</name>
    <dbReference type="NCBI Taxonomy" id="95486"/>
    <lineage>
        <taxon>Bacteria</taxon>
        <taxon>Pseudomonadati</taxon>
        <taxon>Pseudomonadota</taxon>
        <taxon>Betaproteobacteria</taxon>
        <taxon>Burkholderiales</taxon>
        <taxon>Burkholderiaceae</taxon>
        <taxon>Burkholderia</taxon>
        <taxon>Burkholderia cepacia complex</taxon>
    </lineage>
</organism>
<feature type="domain" description="Initiator Rep protein WH1" evidence="2">
    <location>
        <begin position="47"/>
        <end position="178"/>
    </location>
</feature>
<dbReference type="InterPro" id="IPR000525">
    <property type="entry name" value="Initiator_Rep_WH1"/>
</dbReference>
<accession>A0ABD4UDX2</accession>
<dbReference type="Pfam" id="PF21205">
    <property type="entry name" value="Rep3_C"/>
    <property type="match status" value="1"/>
</dbReference>
<protein>
    <submittedName>
        <fullName evidence="3">Replication initiation protein</fullName>
    </submittedName>
</protein>
<dbReference type="AlphaFoldDB" id="A0ABD4UDX2"/>
<dbReference type="Proteomes" id="UP000191686">
    <property type="component" value="Unassembled WGS sequence"/>
</dbReference>
<comment type="similarity">
    <text evidence="1">Belongs to the initiator RepB protein family.</text>
</comment>
<reference evidence="3 4" key="1">
    <citation type="journal article" date="2017" name="Front. Microbiol.">
        <title>Genomics reveals a unique clone of Burkholderia cenocepacia harbouring an actively excising novel genomic island.</title>
        <authorList>
            <person name="Patil P."/>
            <person name="Mali S."/>
            <person name="Midha S."/>
            <person name="Gautam V."/>
            <person name="Dash L."/>
            <person name="Kumar S."/>
            <person name="Shastri J."/>
            <person name="Singhal L."/>
            <person name="Patil P.B."/>
        </authorList>
    </citation>
    <scope>NUCLEOTIDE SEQUENCE [LARGE SCALE GENOMIC DNA]</scope>
    <source>
        <strain evidence="3 4">BC-19</strain>
    </source>
</reference>
<dbReference type="EMBL" id="JYMX02000010">
    <property type="protein sequence ID" value="MCW3712518.1"/>
    <property type="molecule type" value="Genomic_DNA"/>
</dbReference>
<sequence>MSDISTSSIRQLAVTTSKASVPVEKRSTPVTMRKAKEAIFVFPEKPLSVLQRRLFNACVYFAQRNPGVQSWVVQLSQLEPIIGYNDSSNRRYIMGELISLMKAHVIWDATVNPQDRRLSASTLLADVTHLVDQRAYEFSFSPKLREVLLNPEIWQRIDLAISQRFRSMGTAPLYEWCKRYERTGLTSRWAWEDFRHAVVGIVEADSIYQQYKFFKSKILKRAIAEVNDLSDIEVTLKEYKNGRVVEQIQFEVRKKNSARPALESEPEELSSVPSVTVLLEDVLRLGVTPNRAAQIINEYTPGDIRAALNHTVLRDAATNMEPLKNRASFFICSLEKGYAKPVPLPSVVAKTEPSAPALTDASLRESFMRSRDPLAEASFLAMALDEQSDVLHDYNSRASHEQLRYDPAKKSKLSKTAFIRYLNLRLWGEPSDADVYAFHFPKAVA</sequence>
<proteinExistence type="inferred from homology"/>
<gene>
    <name evidence="3" type="ORF">UE95_014615</name>
</gene>
<dbReference type="Pfam" id="PF01051">
    <property type="entry name" value="Rep3_N"/>
    <property type="match status" value="1"/>
</dbReference>
<comment type="caution">
    <text evidence="3">The sequence shown here is derived from an EMBL/GenBank/DDBJ whole genome shotgun (WGS) entry which is preliminary data.</text>
</comment>
<evidence type="ECO:0000313" key="3">
    <source>
        <dbReference type="EMBL" id="MCW3712518.1"/>
    </source>
</evidence>
<evidence type="ECO:0000256" key="1">
    <source>
        <dbReference type="ARBA" id="ARBA00038283"/>
    </source>
</evidence>
<dbReference type="InterPro" id="IPR036390">
    <property type="entry name" value="WH_DNA-bd_sf"/>
</dbReference>
<dbReference type="Gene3D" id="1.10.10.10">
    <property type="entry name" value="Winged helix-like DNA-binding domain superfamily/Winged helix DNA-binding domain"/>
    <property type="match status" value="1"/>
</dbReference>
<name>A0ABD4UDX2_9BURK</name>
<reference evidence="3 4" key="2">
    <citation type="journal article" date="2017" name="Front. Microbiol.">
        <title>Genomics Reveals a Unique Clone of Burkholderia cenocepacia Harboring an Actively Excising Novel Genomic Island.</title>
        <authorList>
            <person name="Patil P.P."/>
            <person name="Mali S."/>
            <person name="Midha S."/>
            <person name="Gautam V."/>
            <person name="Dash L."/>
            <person name="Kumar S."/>
            <person name="Shastri J."/>
            <person name="Singhal L."/>
            <person name="Patil P.B."/>
        </authorList>
    </citation>
    <scope>NUCLEOTIDE SEQUENCE [LARGE SCALE GENOMIC DNA]</scope>
    <source>
        <strain evidence="3 4">BC-19</strain>
    </source>
</reference>